<evidence type="ECO:0000256" key="3">
    <source>
        <dbReference type="ARBA" id="ARBA00022898"/>
    </source>
</evidence>
<gene>
    <name evidence="5" type="ORF">J2851_005322</name>
</gene>
<feature type="domain" description="Tryptophan synthase beta chain-like PALP" evidence="4">
    <location>
        <begin position="13"/>
        <end position="327"/>
    </location>
</feature>
<comment type="cofactor">
    <cofactor evidence="1">
        <name>pyridoxal 5'-phosphate</name>
        <dbReference type="ChEBI" id="CHEBI:597326"/>
    </cofactor>
</comment>
<sequence>MHLSDALNRLPRVSLLDGPTPIQRLHRLEKALGPALGGVRLSVKRDDLTALGGGGNKLRKLEFLVGDARAQGADTIIAVGGVQSNFARLAAATAATQGMDCELVLAPLVPRAGDEYERNGNVLLDSLFGARLHVLAPGIDATGFAQDRAEALRRAGRVPYVATLGGSTPVGCLGYAACALEVQEQSRALGETFAGIVLPNGSSGTHAGLAAGLKALGDNPALVRGHSVLAPAEAARQATIDKGNATLDLLGVGARLDASDIDVSGDQRGEGYGIVTDAMVEAVRLVARQEGLLLDPVYSGKAFAGLLADVRSGRYRPGDHVLFLATGGVPGLYAYASAFLNG</sequence>
<dbReference type="Proteomes" id="UP000781958">
    <property type="component" value="Unassembled WGS sequence"/>
</dbReference>
<evidence type="ECO:0000259" key="4">
    <source>
        <dbReference type="Pfam" id="PF00291"/>
    </source>
</evidence>
<dbReference type="PANTHER" id="PTHR43780:SF2">
    <property type="entry name" value="1-AMINOCYCLOPROPANE-1-CARBOXYLATE DEAMINASE-RELATED"/>
    <property type="match status" value="1"/>
</dbReference>
<evidence type="ECO:0000313" key="6">
    <source>
        <dbReference type="Proteomes" id="UP000781958"/>
    </source>
</evidence>
<dbReference type="PIRSF" id="PIRSF006278">
    <property type="entry name" value="ACCD_DCysDesulf"/>
    <property type="match status" value="1"/>
</dbReference>
<evidence type="ECO:0000313" key="5">
    <source>
        <dbReference type="EMBL" id="MBP2295512.1"/>
    </source>
</evidence>
<dbReference type="InterPro" id="IPR027278">
    <property type="entry name" value="ACCD_DCysDesulf"/>
</dbReference>
<comment type="similarity">
    <text evidence="2">Belongs to the ACC deaminase/D-cysteine desulfhydrase family.</text>
</comment>
<reference evidence="5 6" key="1">
    <citation type="submission" date="2021-03" db="EMBL/GenBank/DDBJ databases">
        <title>Genomic Encyclopedia of Type Strains, Phase III (KMG-III): the genomes of soil and plant-associated and newly described type strains.</title>
        <authorList>
            <person name="Whitman W."/>
        </authorList>
    </citation>
    <scope>NUCLEOTIDE SEQUENCE [LARGE SCALE GENOMIC DNA]</scope>
    <source>
        <strain evidence="5 6">IMMIB AFH-6</strain>
    </source>
</reference>
<proteinExistence type="inferred from homology"/>
<dbReference type="Gene3D" id="3.40.50.1100">
    <property type="match status" value="2"/>
</dbReference>
<protein>
    <submittedName>
        <fullName evidence="5">D-cysteine desulfhydrase</fullName>
        <ecNumber evidence="5">4.4.1.15</ecNumber>
    </submittedName>
</protein>
<evidence type="ECO:0000256" key="2">
    <source>
        <dbReference type="ARBA" id="ARBA00008639"/>
    </source>
</evidence>
<evidence type="ECO:0000256" key="1">
    <source>
        <dbReference type="ARBA" id="ARBA00001933"/>
    </source>
</evidence>
<keyword evidence="5" id="KW-0456">Lyase</keyword>
<name>A0ABS4SSU8_9PROT</name>
<dbReference type="InterPro" id="IPR001926">
    <property type="entry name" value="TrpB-like_PALP"/>
</dbReference>
<dbReference type="RefSeq" id="WP_209770033.1">
    <property type="nucleotide sequence ID" value="NZ_JAGINP010000022.1"/>
</dbReference>
<dbReference type="InterPro" id="IPR036052">
    <property type="entry name" value="TrpB-like_PALP_sf"/>
</dbReference>
<keyword evidence="3" id="KW-0663">Pyridoxal phosphate</keyword>
<dbReference type="EMBL" id="JAGINP010000022">
    <property type="protein sequence ID" value="MBP2295512.1"/>
    <property type="molecule type" value="Genomic_DNA"/>
</dbReference>
<comment type="caution">
    <text evidence="5">The sequence shown here is derived from an EMBL/GenBank/DDBJ whole genome shotgun (WGS) entry which is preliminary data.</text>
</comment>
<accession>A0ABS4SSU8</accession>
<organism evidence="5 6">
    <name type="scientific">Azospirillum rugosum</name>
    <dbReference type="NCBI Taxonomy" id="416170"/>
    <lineage>
        <taxon>Bacteria</taxon>
        <taxon>Pseudomonadati</taxon>
        <taxon>Pseudomonadota</taxon>
        <taxon>Alphaproteobacteria</taxon>
        <taxon>Rhodospirillales</taxon>
        <taxon>Azospirillaceae</taxon>
        <taxon>Azospirillum</taxon>
    </lineage>
</organism>
<dbReference type="EC" id="4.4.1.15" evidence="5"/>
<keyword evidence="6" id="KW-1185">Reference proteome</keyword>
<dbReference type="GO" id="GO:0019148">
    <property type="term" value="F:D-cysteine desulfhydrase activity"/>
    <property type="evidence" value="ECO:0007669"/>
    <property type="project" value="UniProtKB-EC"/>
</dbReference>
<dbReference type="PANTHER" id="PTHR43780">
    <property type="entry name" value="1-AMINOCYCLOPROPANE-1-CARBOXYLATE DEAMINASE-RELATED"/>
    <property type="match status" value="1"/>
</dbReference>
<dbReference type="SUPFAM" id="SSF53686">
    <property type="entry name" value="Tryptophan synthase beta subunit-like PLP-dependent enzymes"/>
    <property type="match status" value="1"/>
</dbReference>
<dbReference type="Pfam" id="PF00291">
    <property type="entry name" value="PALP"/>
    <property type="match status" value="1"/>
</dbReference>